<comment type="caution">
    <text evidence="2">The sequence shown here is derived from an EMBL/GenBank/DDBJ whole genome shotgun (WGS) entry which is preliminary data.</text>
</comment>
<feature type="domain" description="Transposase IS200-like" evidence="1">
    <location>
        <begin position="5"/>
        <end position="105"/>
    </location>
</feature>
<dbReference type="Gene3D" id="3.30.70.1290">
    <property type="entry name" value="Transposase IS200-like"/>
    <property type="match status" value="1"/>
</dbReference>
<name>A0ABW5M1B6_9BACT</name>
<proteinExistence type="predicted"/>
<sequence>MPNTYTQLYAQIVFAVKGHQSLIPRQHKDELYGYMTAVVHNHGAKMLAIHCMPDHVHIFIGFGPTLTMADLVRDVKASSSGSIKEQGWVKRFSWQEGYGAFTYVQS</sequence>
<dbReference type="SMART" id="SM01321">
    <property type="entry name" value="Y1_Tnp"/>
    <property type="match status" value="1"/>
</dbReference>
<dbReference type="InterPro" id="IPR002686">
    <property type="entry name" value="Transposase_17"/>
</dbReference>
<protein>
    <submittedName>
        <fullName evidence="2">IS200/IS605 family transposase</fullName>
    </submittedName>
</protein>
<dbReference type="SUPFAM" id="SSF143422">
    <property type="entry name" value="Transposase IS200-like"/>
    <property type="match status" value="1"/>
</dbReference>
<dbReference type="Proteomes" id="UP001597469">
    <property type="component" value="Unassembled WGS sequence"/>
</dbReference>
<dbReference type="NCBIfam" id="NF033573">
    <property type="entry name" value="transpos_IS200"/>
    <property type="match status" value="1"/>
</dbReference>
<accession>A0ABW5M1B6</accession>
<dbReference type="Pfam" id="PF01797">
    <property type="entry name" value="Y1_Tnp"/>
    <property type="match status" value="1"/>
</dbReference>
<dbReference type="EMBL" id="JBHULN010000004">
    <property type="protein sequence ID" value="MFD2570848.1"/>
    <property type="molecule type" value="Genomic_DNA"/>
</dbReference>
<evidence type="ECO:0000313" key="2">
    <source>
        <dbReference type="EMBL" id="MFD2570848.1"/>
    </source>
</evidence>
<evidence type="ECO:0000313" key="3">
    <source>
        <dbReference type="Proteomes" id="UP001597469"/>
    </source>
</evidence>
<gene>
    <name evidence="2" type="primary">tnpA</name>
    <name evidence="2" type="ORF">ACFSUS_09410</name>
</gene>
<keyword evidence="3" id="KW-1185">Reference proteome</keyword>
<dbReference type="RefSeq" id="WP_381521873.1">
    <property type="nucleotide sequence ID" value="NZ_JBHULN010000004.1"/>
</dbReference>
<dbReference type="PANTHER" id="PTHR33360:SF2">
    <property type="entry name" value="TRANSPOSASE FOR INSERTION SEQUENCE ELEMENT IS200"/>
    <property type="match status" value="1"/>
</dbReference>
<organism evidence="2 3">
    <name type="scientific">Spirosoma soli</name>
    <dbReference type="NCBI Taxonomy" id="1770529"/>
    <lineage>
        <taxon>Bacteria</taxon>
        <taxon>Pseudomonadati</taxon>
        <taxon>Bacteroidota</taxon>
        <taxon>Cytophagia</taxon>
        <taxon>Cytophagales</taxon>
        <taxon>Cytophagaceae</taxon>
        <taxon>Spirosoma</taxon>
    </lineage>
</organism>
<dbReference type="InterPro" id="IPR036515">
    <property type="entry name" value="Transposase_17_sf"/>
</dbReference>
<reference evidence="3" key="1">
    <citation type="journal article" date="2019" name="Int. J. Syst. Evol. Microbiol.">
        <title>The Global Catalogue of Microorganisms (GCM) 10K type strain sequencing project: providing services to taxonomists for standard genome sequencing and annotation.</title>
        <authorList>
            <consortium name="The Broad Institute Genomics Platform"/>
            <consortium name="The Broad Institute Genome Sequencing Center for Infectious Disease"/>
            <person name="Wu L."/>
            <person name="Ma J."/>
        </authorList>
    </citation>
    <scope>NUCLEOTIDE SEQUENCE [LARGE SCALE GENOMIC DNA]</scope>
    <source>
        <strain evidence="3">KCTC 42805</strain>
    </source>
</reference>
<dbReference type="PANTHER" id="PTHR33360">
    <property type="entry name" value="TRANSPOSASE FOR INSERTION SEQUENCE ELEMENT IS200"/>
    <property type="match status" value="1"/>
</dbReference>
<evidence type="ECO:0000259" key="1">
    <source>
        <dbReference type="SMART" id="SM01321"/>
    </source>
</evidence>